<gene>
    <name evidence="7" type="ORF">VM99_15555</name>
</gene>
<evidence type="ECO:0000259" key="6">
    <source>
        <dbReference type="Pfam" id="PF26304"/>
    </source>
</evidence>
<dbReference type="AlphaFoldDB" id="A0A0G3GKV0"/>
<dbReference type="PANTHER" id="PTHR30034">
    <property type="entry name" value="FLAGELLAR MOTOR SWITCH PROTEIN FLIM"/>
    <property type="match status" value="1"/>
</dbReference>
<reference evidence="7 8" key="1">
    <citation type="journal article" date="2015" name="Stand. Genomic Sci.">
        <title>Complete genome of Pseudomonas chlororaphis strain UFB2, a soil bacterium with antibacterial activity against bacterial canker pathogen of tomato.</title>
        <authorList>
            <person name="Deng P."/>
            <person name="Wang X."/>
            <person name="Baird S.M."/>
            <person name="Lu S.E."/>
        </authorList>
    </citation>
    <scope>NUCLEOTIDE SEQUENCE [LARGE SCALE GENOMIC DNA]</scope>
    <source>
        <strain evidence="7 8">UFB2</strain>
    </source>
</reference>
<dbReference type="GO" id="GO:0009306">
    <property type="term" value="P:protein secretion"/>
    <property type="evidence" value="ECO:0007669"/>
    <property type="project" value="InterPro"/>
</dbReference>
<reference evidence="8" key="2">
    <citation type="submission" date="2015-03" db="EMBL/GenBank/DDBJ databases">
        <authorList>
            <person name="Deng P."/>
            <person name="Lu S."/>
        </authorList>
    </citation>
    <scope>NUCLEOTIDE SEQUENCE [LARGE SCALE GENOMIC DNA]</scope>
    <source>
        <strain evidence="8">UFB2</strain>
    </source>
</reference>
<dbReference type="PRINTS" id="PR01339">
    <property type="entry name" value="TYPE3OMOPROT"/>
</dbReference>
<dbReference type="SUPFAM" id="SSF101801">
    <property type="entry name" value="Surface presentation of antigens (SPOA)"/>
    <property type="match status" value="1"/>
</dbReference>
<evidence type="ECO:0000313" key="8">
    <source>
        <dbReference type="Proteomes" id="UP000035212"/>
    </source>
</evidence>
<dbReference type="InterPro" id="IPR058804">
    <property type="entry name" value="SpaO_N"/>
</dbReference>
<feature type="domain" description="SpaO N-terminal" evidence="5">
    <location>
        <begin position="6"/>
        <end position="138"/>
    </location>
</feature>
<comment type="similarity">
    <text evidence="1">Belongs to the FliN/MopA/SpaO family.</text>
</comment>
<dbReference type="InterPro" id="IPR001543">
    <property type="entry name" value="FliN-like_C"/>
</dbReference>
<evidence type="ECO:0000256" key="2">
    <source>
        <dbReference type="ARBA" id="ARBA00021925"/>
    </source>
</evidence>
<name>A0A0G3GKV0_9PSED</name>
<feature type="domain" description="Flagellar motor switch protein FliN-like C-terminal" evidence="4">
    <location>
        <begin position="236"/>
        <end position="300"/>
    </location>
</feature>
<dbReference type="InterPro" id="IPR058805">
    <property type="entry name" value="SpaO_FliMN_C_rel"/>
</dbReference>
<dbReference type="EMBL" id="CP011020">
    <property type="protein sequence ID" value="AKJ99411.1"/>
    <property type="molecule type" value="Genomic_DNA"/>
</dbReference>
<dbReference type="Proteomes" id="UP000035212">
    <property type="component" value="Chromosome"/>
</dbReference>
<accession>A0A0G3GKV0</accession>
<dbReference type="Gene3D" id="2.30.330.10">
    <property type="entry name" value="SpoA-like"/>
    <property type="match status" value="1"/>
</dbReference>
<dbReference type="Pfam" id="PF26294">
    <property type="entry name" value="SpaO_N"/>
    <property type="match status" value="1"/>
</dbReference>
<dbReference type="Pfam" id="PF01052">
    <property type="entry name" value="FliMN_C"/>
    <property type="match status" value="1"/>
</dbReference>
<dbReference type="GO" id="GO:0050918">
    <property type="term" value="P:positive chemotaxis"/>
    <property type="evidence" value="ECO:0007669"/>
    <property type="project" value="TreeGrafter"/>
</dbReference>
<evidence type="ECO:0000259" key="5">
    <source>
        <dbReference type="Pfam" id="PF26294"/>
    </source>
</evidence>
<sequence>MRALKLRRVDSRLHACTQAIERWRRAGRAAGLGRVPDRSGLIQFRAQGDGGDWHGLILAHDWLHRALPSSPSWVGRQSPLSSIVALFRAVPRPLPLAVDELRYSRLTDIEGIERAWSPTHDVPWLDTPRGRVWVTRLPPSGSVTEPLGPDTWLKSLPMRLLLQLGVSELRAARLRRLHKGDVLRITERTQHGLLANRCLGVFTFTEEGLHMQPSVADADPPIPLSPGPAVDPSALMVRLEFVLATHDIDLAQLSRFIDGQLIPLAADAARHIEIRANGRPVAVGELVQMEAQLGVELLKVYRDGSDE</sequence>
<keyword evidence="7" id="KW-0282">Flagellum</keyword>
<dbReference type="PATRIC" id="fig|587753.11.peg.3179"/>
<evidence type="ECO:0000256" key="1">
    <source>
        <dbReference type="ARBA" id="ARBA00009226"/>
    </source>
</evidence>
<dbReference type="PANTHER" id="PTHR30034:SF5">
    <property type="entry name" value="SECRETION SYSTEM APPARATUS PROTEIN SSAQ"/>
    <property type="match status" value="1"/>
</dbReference>
<protein>
    <recommendedName>
        <fullName evidence="2">Surface presentation of antigens protein SpaO</fullName>
    </recommendedName>
</protein>
<dbReference type="InterPro" id="IPR003283">
    <property type="entry name" value="T3SS_OMP_SpaO"/>
</dbReference>
<evidence type="ECO:0000259" key="4">
    <source>
        <dbReference type="Pfam" id="PF01052"/>
    </source>
</evidence>
<keyword evidence="7" id="KW-0969">Cilium</keyword>
<feature type="domain" description="SpaO FliM/N C-terminal related" evidence="6">
    <location>
        <begin position="154"/>
        <end position="212"/>
    </location>
</feature>
<organism evidence="7 8">
    <name type="scientific">Pseudomonas chlororaphis</name>
    <dbReference type="NCBI Taxonomy" id="587753"/>
    <lineage>
        <taxon>Bacteria</taxon>
        <taxon>Pseudomonadati</taxon>
        <taxon>Pseudomonadota</taxon>
        <taxon>Gammaproteobacteria</taxon>
        <taxon>Pseudomonadales</taxon>
        <taxon>Pseudomonadaceae</taxon>
        <taxon>Pseudomonas</taxon>
    </lineage>
</organism>
<dbReference type="Pfam" id="PF26304">
    <property type="entry name" value="FliMN_C_rel"/>
    <property type="match status" value="1"/>
</dbReference>
<proteinExistence type="inferred from homology"/>
<dbReference type="GO" id="GO:0071978">
    <property type="term" value="P:bacterial-type flagellum-dependent swarming motility"/>
    <property type="evidence" value="ECO:0007669"/>
    <property type="project" value="TreeGrafter"/>
</dbReference>
<dbReference type="InterPro" id="IPR036429">
    <property type="entry name" value="SpoA-like_sf"/>
</dbReference>
<keyword evidence="7" id="KW-0966">Cell projection</keyword>
<evidence type="ECO:0000313" key="7">
    <source>
        <dbReference type="EMBL" id="AKJ99411.1"/>
    </source>
</evidence>
<evidence type="ECO:0000256" key="3">
    <source>
        <dbReference type="ARBA" id="ARBA00023026"/>
    </source>
</evidence>
<keyword evidence="3" id="KW-0843">Virulence</keyword>